<proteinExistence type="predicted"/>
<dbReference type="EMBL" id="CAKOGP040000369">
    <property type="protein sequence ID" value="CAJ1934737.1"/>
    <property type="molecule type" value="Genomic_DNA"/>
</dbReference>
<dbReference type="AlphaFoldDB" id="A0AAD2CJE0"/>
<sequence length="124" mass="14896">MFKDVQQEPTKIMLGNCMVAKDTDGKWHWSPLAQASLRVDVKNGKHKDMKPKMLHQQRDEYKAFDLKTFWAHIYQETRQNKDSAYWLGRKKKKEKRLAKHQGKQYKDDDNDFYDPFIDFVSLKD</sequence>
<evidence type="ECO:0000313" key="2">
    <source>
        <dbReference type="Proteomes" id="UP001295423"/>
    </source>
</evidence>
<reference evidence="1" key="1">
    <citation type="submission" date="2023-08" db="EMBL/GenBank/DDBJ databases">
        <authorList>
            <person name="Audoor S."/>
            <person name="Bilcke G."/>
        </authorList>
    </citation>
    <scope>NUCLEOTIDE SEQUENCE</scope>
</reference>
<keyword evidence="2" id="KW-1185">Reference proteome</keyword>
<gene>
    <name evidence="1" type="ORF">CYCCA115_LOCUS4076</name>
</gene>
<organism evidence="1 2">
    <name type="scientific">Cylindrotheca closterium</name>
    <dbReference type="NCBI Taxonomy" id="2856"/>
    <lineage>
        <taxon>Eukaryota</taxon>
        <taxon>Sar</taxon>
        <taxon>Stramenopiles</taxon>
        <taxon>Ochrophyta</taxon>
        <taxon>Bacillariophyta</taxon>
        <taxon>Bacillariophyceae</taxon>
        <taxon>Bacillariophycidae</taxon>
        <taxon>Bacillariales</taxon>
        <taxon>Bacillariaceae</taxon>
        <taxon>Cylindrotheca</taxon>
    </lineage>
</organism>
<evidence type="ECO:0000313" key="1">
    <source>
        <dbReference type="EMBL" id="CAJ1934737.1"/>
    </source>
</evidence>
<accession>A0AAD2CJE0</accession>
<comment type="caution">
    <text evidence="1">The sequence shown here is derived from an EMBL/GenBank/DDBJ whole genome shotgun (WGS) entry which is preliminary data.</text>
</comment>
<dbReference type="Proteomes" id="UP001295423">
    <property type="component" value="Unassembled WGS sequence"/>
</dbReference>
<name>A0AAD2CJE0_9STRA</name>
<protein>
    <submittedName>
        <fullName evidence="1">Uncharacterized protein</fullName>
    </submittedName>
</protein>